<dbReference type="InterPro" id="IPR008030">
    <property type="entry name" value="NmrA-like"/>
</dbReference>
<dbReference type="Gene3D" id="3.40.50.720">
    <property type="entry name" value="NAD(P)-binding Rossmann-like Domain"/>
    <property type="match status" value="1"/>
</dbReference>
<comment type="caution">
    <text evidence="2">The sequence shown here is derived from an EMBL/GenBank/DDBJ whole genome shotgun (WGS) entry which is preliminary data.</text>
</comment>
<evidence type="ECO:0000313" key="2">
    <source>
        <dbReference type="EMBL" id="MFC5212622.1"/>
    </source>
</evidence>
<dbReference type="InterPro" id="IPR036291">
    <property type="entry name" value="NAD(P)-bd_dom_sf"/>
</dbReference>
<accession>A0ABW0CBQ3</accession>
<dbReference type="PANTHER" id="PTHR47129">
    <property type="entry name" value="QUINONE OXIDOREDUCTASE 2"/>
    <property type="match status" value="1"/>
</dbReference>
<proteinExistence type="predicted"/>
<feature type="domain" description="NmrA-like" evidence="1">
    <location>
        <begin position="2"/>
        <end position="264"/>
    </location>
</feature>
<dbReference type="Pfam" id="PF05368">
    <property type="entry name" value="NmrA"/>
    <property type="match status" value="1"/>
</dbReference>
<gene>
    <name evidence="2" type="ORF">ACFPQ9_02095</name>
</gene>
<name>A0ABW0CBQ3_STRCD</name>
<sequence length="292" mass="30662">MLIVTGATGRLGTLIVDRLLERVPADGIGVSVRDVRKAAELAERGVRVRAGDFTEPDSLKHAFEGAERVLVVSAAIRGAGALAANSAAIDAAREAGAQRILYTSHQAASPTSLFPPQQVHAATEEHLKRQGLPYTALRNGFYASTLRFYVGAALETGTLAVPQDGPVSWTAHEDLAEAAAVALTEAAVPVGGALEGITPPLTATHTLDFADVAEILSRIAGRTITRVVMDDEEWISAAVAGGMPRPVAEFSLTMFAASRNGEFNTTDPTLGATIGHPTKTVHQELEAVVRSR</sequence>
<dbReference type="SUPFAM" id="SSF51735">
    <property type="entry name" value="NAD(P)-binding Rossmann-fold domains"/>
    <property type="match status" value="1"/>
</dbReference>
<organism evidence="2 3">
    <name type="scientific">Streptomyces coerulescens</name>
    <dbReference type="NCBI Taxonomy" id="29304"/>
    <lineage>
        <taxon>Bacteria</taxon>
        <taxon>Bacillati</taxon>
        <taxon>Actinomycetota</taxon>
        <taxon>Actinomycetes</taxon>
        <taxon>Kitasatosporales</taxon>
        <taxon>Streptomycetaceae</taxon>
        <taxon>Streptomyces</taxon>
    </lineage>
</organism>
<dbReference type="RefSeq" id="WP_380845529.1">
    <property type="nucleotide sequence ID" value="NZ_JBHSKM010000002.1"/>
</dbReference>
<protein>
    <submittedName>
        <fullName evidence="2">NAD(P)H-binding protein</fullName>
    </submittedName>
</protein>
<dbReference type="PANTHER" id="PTHR47129:SF1">
    <property type="entry name" value="NMRA-LIKE DOMAIN-CONTAINING PROTEIN"/>
    <property type="match status" value="1"/>
</dbReference>
<dbReference type="Gene3D" id="3.90.25.10">
    <property type="entry name" value="UDP-galactose 4-epimerase, domain 1"/>
    <property type="match status" value="1"/>
</dbReference>
<evidence type="ECO:0000259" key="1">
    <source>
        <dbReference type="Pfam" id="PF05368"/>
    </source>
</evidence>
<evidence type="ECO:0000313" key="3">
    <source>
        <dbReference type="Proteomes" id="UP001596263"/>
    </source>
</evidence>
<dbReference type="EMBL" id="JBHSKM010000002">
    <property type="protein sequence ID" value="MFC5212622.1"/>
    <property type="molecule type" value="Genomic_DNA"/>
</dbReference>
<keyword evidence="3" id="KW-1185">Reference proteome</keyword>
<dbReference type="InterPro" id="IPR052718">
    <property type="entry name" value="NmrA-type_oxidoreductase"/>
</dbReference>
<dbReference type="Proteomes" id="UP001596263">
    <property type="component" value="Unassembled WGS sequence"/>
</dbReference>
<reference evidence="3" key="1">
    <citation type="journal article" date="2019" name="Int. J. Syst. Evol. Microbiol.">
        <title>The Global Catalogue of Microorganisms (GCM) 10K type strain sequencing project: providing services to taxonomists for standard genome sequencing and annotation.</title>
        <authorList>
            <consortium name="The Broad Institute Genomics Platform"/>
            <consortium name="The Broad Institute Genome Sequencing Center for Infectious Disease"/>
            <person name="Wu L."/>
            <person name="Ma J."/>
        </authorList>
    </citation>
    <scope>NUCLEOTIDE SEQUENCE [LARGE SCALE GENOMIC DNA]</scope>
    <source>
        <strain evidence="3">KCTC 42586</strain>
    </source>
</reference>